<dbReference type="InterPro" id="IPR008984">
    <property type="entry name" value="SMAD_FHA_dom_sf"/>
</dbReference>
<keyword evidence="9" id="KW-1185">Reference proteome</keyword>
<dbReference type="Gene3D" id="2.60.200.20">
    <property type="match status" value="2"/>
</dbReference>
<dbReference type="SMART" id="SM00240">
    <property type="entry name" value="FHA"/>
    <property type="match status" value="2"/>
</dbReference>
<proteinExistence type="predicted"/>
<evidence type="ECO:0000256" key="3">
    <source>
        <dbReference type="ARBA" id="ARBA00022989"/>
    </source>
</evidence>
<dbReference type="OrthoDB" id="249606at2"/>
<keyword evidence="4 6" id="KW-0472">Membrane</keyword>
<dbReference type="CDD" id="cd00060">
    <property type="entry name" value="FHA"/>
    <property type="match status" value="2"/>
</dbReference>
<dbReference type="AlphaFoldDB" id="A0A5B9WCI9"/>
<feature type="compositionally biased region" description="Basic and acidic residues" evidence="5">
    <location>
        <begin position="176"/>
        <end position="188"/>
    </location>
</feature>
<evidence type="ECO:0000256" key="4">
    <source>
        <dbReference type="ARBA" id="ARBA00023136"/>
    </source>
</evidence>
<evidence type="ECO:0000256" key="5">
    <source>
        <dbReference type="SAM" id="MobiDB-lite"/>
    </source>
</evidence>
<evidence type="ECO:0000256" key="2">
    <source>
        <dbReference type="ARBA" id="ARBA00022692"/>
    </source>
</evidence>
<dbReference type="Proteomes" id="UP000324233">
    <property type="component" value="Chromosome"/>
</dbReference>
<feature type="region of interest" description="Disordered" evidence="5">
    <location>
        <begin position="176"/>
        <end position="206"/>
    </location>
</feature>
<feature type="transmembrane region" description="Helical" evidence="6">
    <location>
        <begin position="218"/>
        <end position="236"/>
    </location>
</feature>
<gene>
    <name evidence="8" type="ORF">OJF2_61910</name>
</gene>
<evidence type="ECO:0000313" key="9">
    <source>
        <dbReference type="Proteomes" id="UP000324233"/>
    </source>
</evidence>
<evidence type="ECO:0000256" key="1">
    <source>
        <dbReference type="ARBA" id="ARBA00004141"/>
    </source>
</evidence>
<feature type="compositionally biased region" description="Low complexity" evidence="5">
    <location>
        <begin position="195"/>
        <end position="204"/>
    </location>
</feature>
<evidence type="ECO:0000259" key="7">
    <source>
        <dbReference type="PROSITE" id="PS50006"/>
    </source>
</evidence>
<keyword evidence="3 6" id="KW-1133">Transmembrane helix</keyword>
<dbReference type="InterPro" id="IPR050923">
    <property type="entry name" value="Cell_Proc_Reg/RNA_Proc"/>
</dbReference>
<name>A0A5B9WCI9_9BACT</name>
<dbReference type="PANTHER" id="PTHR23308">
    <property type="entry name" value="NUCLEAR INHIBITOR OF PROTEIN PHOSPHATASE-1"/>
    <property type="match status" value="1"/>
</dbReference>
<feature type="domain" description="FHA" evidence="7">
    <location>
        <begin position="91"/>
        <end position="140"/>
    </location>
</feature>
<organism evidence="8 9">
    <name type="scientific">Aquisphaera giovannonii</name>
    <dbReference type="NCBI Taxonomy" id="406548"/>
    <lineage>
        <taxon>Bacteria</taxon>
        <taxon>Pseudomonadati</taxon>
        <taxon>Planctomycetota</taxon>
        <taxon>Planctomycetia</taxon>
        <taxon>Isosphaerales</taxon>
        <taxon>Isosphaeraceae</taxon>
        <taxon>Aquisphaera</taxon>
    </lineage>
</organism>
<feature type="transmembrane region" description="Helical" evidence="6">
    <location>
        <begin position="427"/>
        <end position="449"/>
    </location>
</feature>
<dbReference type="PROSITE" id="PS50006">
    <property type="entry name" value="FHA_DOMAIN"/>
    <property type="match status" value="2"/>
</dbReference>
<dbReference type="SUPFAM" id="SSF49879">
    <property type="entry name" value="SMAD/FHA domain"/>
    <property type="match status" value="2"/>
</dbReference>
<dbReference type="GO" id="GO:0140359">
    <property type="term" value="F:ABC-type transporter activity"/>
    <property type="evidence" value="ECO:0007669"/>
    <property type="project" value="InterPro"/>
</dbReference>
<dbReference type="GO" id="GO:0016020">
    <property type="term" value="C:membrane"/>
    <property type="evidence" value="ECO:0007669"/>
    <property type="project" value="UniProtKB-SubCell"/>
</dbReference>
<dbReference type="Pfam" id="PF00498">
    <property type="entry name" value="FHA"/>
    <property type="match status" value="2"/>
</dbReference>
<feature type="transmembrane region" description="Helical" evidence="6">
    <location>
        <begin position="283"/>
        <end position="304"/>
    </location>
</feature>
<sequence length="466" mass="47911">MPNPLTIGSRSDCDLVLNRASVSGRHCRLTRDPEGLLLEDLGSTNGTFFRGERITGPRRIDPTPGDTLYLGSCPLLCEEALAHLDRPAVEVIIGRGLACGLVIDQPMVSTRHARLFRRDGLLHLEDLGSANGTFVNGQRIRGPVEIAFSDAVSLGSWLLDIPDAVARLDRAVEEAPIAREGPDARPALETDDPAESTPPAASAAVDVGPAPVRRVRPWRLLAVVAATCLVAGAVAWTPGKSVPATLSSTAVLAMAAGLALGLLPRDAATIVPRRGTCSAELSAGTVGVLASICAALSIVVWMVIARAAGLTAPSMTASVLLILTSLAGMASSLAILALVRRPSKAWAVAGAATLLGVMLGGFVPALPSMPGLAARASGLSPARWAFEGLLILECGEQAPDPGAADRVASHSDAMETYFPAASHRMGLAADVLALVLLLGGSAGLAGFLAMDRHATGDTSVPAPEHA</sequence>
<comment type="subcellular location">
    <subcellularLocation>
        <location evidence="1">Membrane</location>
        <topology evidence="1">Multi-pass membrane protein</topology>
    </subcellularLocation>
</comment>
<protein>
    <submittedName>
        <fullName evidence="8">FHA domain protein</fullName>
    </submittedName>
</protein>
<dbReference type="InterPro" id="IPR013525">
    <property type="entry name" value="ABC2_TM"/>
</dbReference>
<dbReference type="InterPro" id="IPR000253">
    <property type="entry name" value="FHA_dom"/>
</dbReference>
<feature type="transmembrane region" description="Helical" evidence="6">
    <location>
        <begin position="346"/>
        <end position="366"/>
    </location>
</feature>
<reference evidence="8 9" key="1">
    <citation type="submission" date="2019-08" db="EMBL/GenBank/DDBJ databases">
        <title>Deep-cultivation of Planctomycetes and their phenomic and genomic characterization uncovers novel biology.</title>
        <authorList>
            <person name="Wiegand S."/>
            <person name="Jogler M."/>
            <person name="Boedeker C."/>
            <person name="Pinto D."/>
            <person name="Vollmers J."/>
            <person name="Rivas-Marin E."/>
            <person name="Kohn T."/>
            <person name="Peeters S.H."/>
            <person name="Heuer A."/>
            <person name="Rast P."/>
            <person name="Oberbeckmann S."/>
            <person name="Bunk B."/>
            <person name="Jeske O."/>
            <person name="Meyerdierks A."/>
            <person name="Storesund J.E."/>
            <person name="Kallscheuer N."/>
            <person name="Luecker S."/>
            <person name="Lage O.M."/>
            <person name="Pohl T."/>
            <person name="Merkel B.J."/>
            <person name="Hornburger P."/>
            <person name="Mueller R.-W."/>
            <person name="Bruemmer F."/>
            <person name="Labrenz M."/>
            <person name="Spormann A.M."/>
            <person name="Op den Camp H."/>
            <person name="Overmann J."/>
            <person name="Amann R."/>
            <person name="Jetten M.S.M."/>
            <person name="Mascher T."/>
            <person name="Medema M.H."/>
            <person name="Devos D.P."/>
            <person name="Kaster A.-K."/>
            <person name="Ovreas L."/>
            <person name="Rohde M."/>
            <person name="Galperin M.Y."/>
            <person name="Jogler C."/>
        </authorList>
    </citation>
    <scope>NUCLEOTIDE SEQUENCE [LARGE SCALE GENOMIC DNA]</scope>
    <source>
        <strain evidence="8 9">OJF2</strain>
    </source>
</reference>
<evidence type="ECO:0000313" key="8">
    <source>
        <dbReference type="EMBL" id="QEH37600.1"/>
    </source>
</evidence>
<dbReference type="KEGG" id="agv:OJF2_61910"/>
<dbReference type="RefSeq" id="WP_148597134.1">
    <property type="nucleotide sequence ID" value="NZ_CP042997.1"/>
</dbReference>
<keyword evidence="2 6" id="KW-0812">Transmembrane</keyword>
<accession>A0A5B9WCI9</accession>
<feature type="transmembrane region" description="Helical" evidence="6">
    <location>
        <begin position="242"/>
        <end position="263"/>
    </location>
</feature>
<dbReference type="Pfam" id="PF01061">
    <property type="entry name" value="ABC2_membrane"/>
    <property type="match status" value="1"/>
</dbReference>
<dbReference type="EMBL" id="CP042997">
    <property type="protein sequence ID" value="QEH37600.1"/>
    <property type="molecule type" value="Genomic_DNA"/>
</dbReference>
<evidence type="ECO:0000256" key="6">
    <source>
        <dbReference type="SAM" id="Phobius"/>
    </source>
</evidence>
<feature type="transmembrane region" description="Helical" evidence="6">
    <location>
        <begin position="316"/>
        <end position="339"/>
    </location>
</feature>
<feature type="domain" description="FHA" evidence="7">
    <location>
        <begin position="5"/>
        <end position="54"/>
    </location>
</feature>